<dbReference type="Pfam" id="PF08281">
    <property type="entry name" value="Sigma70_r4_2"/>
    <property type="match status" value="1"/>
</dbReference>
<keyword evidence="2" id="KW-0805">Transcription regulation</keyword>
<dbReference type="InterPro" id="IPR013325">
    <property type="entry name" value="RNA_pol_sigma_r2"/>
</dbReference>
<dbReference type="Pfam" id="PF04542">
    <property type="entry name" value="Sigma70_r2"/>
    <property type="match status" value="1"/>
</dbReference>
<dbReference type="GO" id="GO:0006352">
    <property type="term" value="P:DNA-templated transcription initiation"/>
    <property type="evidence" value="ECO:0007669"/>
    <property type="project" value="InterPro"/>
</dbReference>
<evidence type="ECO:0000313" key="9">
    <source>
        <dbReference type="EMBL" id="GII26112.1"/>
    </source>
</evidence>
<dbReference type="InterPro" id="IPR036388">
    <property type="entry name" value="WH-like_DNA-bd_sf"/>
</dbReference>
<evidence type="ECO:0000259" key="7">
    <source>
        <dbReference type="Pfam" id="PF04542"/>
    </source>
</evidence>
<dbReference type="CDD" id="cd06171">
    <property type="entry name" value="Sigma70_r4"/>
    <property type="match status" value="1"/>
</dbReference>
<evidence type="ECO:0000313" key="10">
    <source>
        <dbReference type="Proteomes" id="UP000599074"/>
    </source>
</evidence>
<evidence type="ECO:0000256" key="2">
    <source>
        <dbReference type="ARBA" id="ARBA00023015"/>
    </source>
</evidence>
<dbReference type="GO" id="GO:0016987">
    <property type="term" value="F:sigma factor activity"/>
    <property type="evidence" value="ECO:0007669"/>
    <property type="project" value="UniProtKB-KW"/>
</dbReference>
<dbReference type="GO" id="GO:0003677">
    <property type="term" value="F:DNA binding"/>
    <property type="evidence" value="ECO:0007669"/>
    <property type="project" value="UniProtKB-KW"/>
</dbReference>
<organism evidence="9 10">
    <name type="scientific">Planosporangium mesophilum</name>
    <dbReference type="NCBI Taxonomy" id="689768"/>
    <lineage>
        <taxon>Bacteria</taxon>
        <taxon>Bacillati</taxon>
        <taxon>Actinomycetota</taxon>
        <taxon>Actinomycetes</taxon>
        <taxon>Micromonosporales</taxon>
        <taxon>Micromonosporaceae</taxon>
        <taxon>Planosporangium</taxon>
    </lineage>
</organism>
<dbReference type="NCBIfam" id="TIGR02937">
    <property type="entry name" value="sigma70-ECF"/>
    <property type="match status" value="1"/>
</dbReference>
<dbReference type="Gene3D" id="1.10.1740.10">
    <property type="match status" value="1"/>
</dbReference>
<dbReference type="InterPro" id="IPR013324">
    <property type="entry name" value="RNA_pol_sigma_r3/r4-like"/>
</dbReference>
<dbReference type="InterPro" id="IPR014284">
    <property type="entry name" value="RNA_pol_sigma-70_dom"/>
</dbReference>
<evidence type="ECO:0000256" key="1">
    <source>
        <dbReference type="ARBA" id="ARBA00010641"/>
    </source>
</evidence>
<dbReference type="PANTHER" id="PTHR43133:SF50">
    <property type="entry name" value="ECF RNA POLYMERASE SIGMA FACTOR SIGM"/>
    <property type="match status" value="1"/>
</dbReference>
<gene>
    <name evidence="9" type="ORF">Pme01_57090</name>
</gene>
<dbReference type="InterPro" id="IPR007627">
    <property type="entry name" value="RNA_pol_sigma70_r2"/>
</dbReference>
<feature type="domain" description="RNA polymerase sigma-70 region 2" evidence="7">
    <location>
        <begin position="48"/>
        <end position="102"/>
    </location>
</feature>
<dbReference type="RefSeq" id="WP_168117956.1">
    <property type="nucleotide sequence ID" value="NZ_BOON01000066.1"/>
</dbReference>
<dbReference type="Gene3D" id="1.10.10.10">
    <property type="entry name" value="Winged helix-like DNA-binding domain superfamily/Winged helix DNA-binding domain"/>
    <property type="match status" value="1"/>
</dbReference>
<reference evidence="9" key="1">
    <citation type="submission" date="2021-01" db="EMBL/GenBank/DDBJ databases">
        <title>Whole genome shotgun sequence of Planosporangium mesophilum NBRC 109066.</title>
        <authorList>
            <person name="Komaki H."/>
            <person name="Tamura T."/>
        </authorList>
    </citation>
    <scope>NUCLEOTIDE SEQUENCE</scope>
    <source>
        <strain evidence="9">NBRC 109066</strain>
    </source>
</reference>
<feature type="region of interest" description="Disordered" evidence="6">
    <location>
        <begin position="1"/>
        <end position="29"/>
    </location>
</feature>
<dbReference type="InterPro" id="IPR039425">
    <property type="entry name" value="RNA_pol_sigma-70-like"/>
</dbReference>
<keyword evidence="4" id="KW-0238">DNA-binding</keyword>
<keyword evidence="3" id="KW-0731">Sigma factor</keyword>
<dbReference type="Proteomes" id="UP000599074">
    <property type="component" value="Unassembled WGS sequence"/>
</dbReference>
<evidence type="ECO:0000259" key="8">
    <source>
        <dbReference type="Pfam" id="PF08281"/>
    </source>
</evidence>
<dbReference type="PANTHER" id="PTHR43133">
    <property type="entry name" value="RNA POLYMERASE ECF-TYPE SIGMA FACTO"/>
    <property type="match status" value="1"/>
</dbReference>
<dbReference type="EMBL" id="BOON01000066">
    <property type="protein sequence ID" value="GII26112.1"/>
    <property type="molecule type" value="Genomic_DNA"/>
</dbReference>
<keyword evidence="10" id="KW-1185">Reference proteome</keyword>
<dbReference type="InterPro" id="IPR013249">
    <property type="entry name" value="RNA_pol_sigma70_r4_t2"/>
</dbReference>
<name>A0A8J3TJ45_9ACTN</name>
<evidence type="ECO:0000256" key="6">
    <source>
        <dbReference type="SAM" id="MobiDB-lite"/>
    </source>
</evidence>
<evidence type="ECO:0000256" key="4">
    <source>
        <dbReference type="ARBA" id="ARBA00023125"/>
    </source>
</evidence>
<comment type="similarity">
    <text evidence="1">Belongs to the sigma-70 factor family. ECF subfamily.</text>
</comment>
<protein>
    <submittedName>
        <fullName evidence="9">RNA polymerase sigma24 factor</fullName>
    </submittedName>
</protein>
<comment type="caution">
    <text evidence="9">The sequence shown here is derived from an EMBL/GenBank/DDBJ whole genome shotgun (WGS) entry which is preliminary data.</text>
</comment>
<dbReference type="SUPFAM" id="SSF88659">
    <property type="entry name" value="Sigma3 and sigma4 domains of RNA polymerase sigma factors"/>
    <property type="match status" value="1"/>
</dbReference>
<evidence type="ECO:0000256" key="5">
    <source>
        <dbReference type="ARBA" id="ARBA00023163"/>
    </source>
</evidence>
<sequence length="190" mass="21191">MQFAADEGGPEGAPPDGRRPPVRNPADDPATGFDAFYAARFERLVVQLYAYTGDMAQAQDVVQEAFARALPRWEKLSRYHDPTAWVRRVAWNLATSRWRQLRTFNAFARRQREEHVKGPTPDRVALTAALATLPPKLRRAVVLHYLSDMSVAEIAVQEGVADGTVKSWLHRGRAALAAALTDTQAEVRDV</sequence>
<feature type="domain" description="RNA polymerase sigma factor 70 region 4 type 2" evidence="8">
    <location>
        <begin position="124"/>
        <end position="176"/>
    </location>
</feature>
<proteinExistence type="inferred from homology"/>
<accession>A0A8J3TJ45</accession>
<keyword evidence="5" id="KW-0804">Transcription</keyword>
<evidence type="ECO:0000256" key="3">
    <source>
        <dbReference type="ARBA" id="ARBA00023082"/>
    </source>
</evidence>
<dbReference type="SUPFAM" id="SSF88946">
    <property type="entry name" value="Sigma2 domain of RNA polymerase sigma factors"/>
    <property type="match status" value="1"/>
</dbReference>
<dbReference type="AlphaFoldDB" id="A0A8J3TJ45"/>